<keyword evidence="3" id="KW-1185">Reference proteome</keyword>
<name>A0ABV2BYM8_9GAMM</name>
<dbReference type="Gene3D" id="2.130.10.10">
    <property type="entry name" value="YVTN repeat-like/Quinoprotein amine dehydrogenase"/>
    <property type="match status" value="1"/>
</dbReference>
<comment type="caution">
    <text evidence="2">The sequence shown here is derived from an EMBL/GenBank/DDBJ whole genome shotgun (WGS) entry which is preliminary data.</text>
</comment>
<dbReference type="Pfam" id="PF07433">
    <property type="entry name" value="DUF1513"/>
    <property type="match status" value="1"/>
</dbReference>
<evidence type="ECO:0000313" key="2">
    <source>
        <dbReference type="EMBL" id="MET1257034.1"/>
    </source>
</evidence>
<dbReference type="PIRSF" id="PIRSF028101">
    <property type="entry name" value="UCP028101"/>
    <property type="match status" value="1"/>
</dbReference>
<accession>A0ABV2BYM8</accession>
<dbReference type="EMBL" id="JBEVCJ010000032">
    <property type="protein sequence ID" value="MET1257034.1"/>
    <property type="molecule type" value="Genomic_DNA"/>
</dbReference>
<proteinExistence type="predicted"/>
<evidence type="ECO:0000256" key="1">
    <source>
        <dbReference type="SAM" id="MobiDB-lite"/>
    </source>
</evidence>
<dbReference type="RefSeq" id="WP_353897616.1">
    <property type="nucleotide sequence ID" value="NZ_JBEVCJ010000032.1"/>
</dbReference>
<dbReference type="Proteomes" id="UP001548189">
    <property type="component" value="Unassembled WGS sequence"/>
</dbReference>
<reference evidence="2 3" key="1">
    <citation type="submission" date="2024-06" db="EMBL/GenBank/DDBJ databases">
        <authorList>
            <person name="Li F."/>
        </authorList>
    </citation>
    <scope>NUCLEOTIDE SEQUENCE [LARGE SCALE GENOMIC DNA]</scope>
    <source>
        <strain evidence="2 3">GXAS 311</strain>
    </source>
</reference>
<dbReference type="InterPro" id="IPR011044">
    <property type="entry name" value="Quino_amine_DH_bsu"/>
</dbReference>
<gene>
    <name evidence="2" type="ORF">ABVT43_17965</name>
</gene>
<evidence type="ECO:0000313" key="3">
    <source>
        <dbReference type="Proteomes" id="UP001548189"/>
    </source>
</evidence>
<dbReference type="InterPro" id="IPR008311">
    <property type="entry name" value="UCP028101"/>
</dbReference>
<dbReference type="InterPro" id="IPR015943">
    <property type="entry name" value="WD40/YVTN_repeat-like_dom_sf"/>
</dbReference>
<dbReference type="SUPFAM" id="SSF50969">
    <property type="entry name" value="YVTN repeat-like/Quinoprotein amine dehydrogenase"/>
    <property type="match status" value="1"/>
</dbReference>
<organism evidence="2 3">
    <name type="scientific">Aliikangiella maris</name>
    <dbReference type="NCBI Taxonomy" id="3162458"/>
    <lineage>
        <taxon>Bacteria</taxon>
        <taxon>Pseudomonadati</taxon>
        <taxon>Pseudomonadota</taxon>
        <taxon>Gammaproteobacteria</taxon>
        <taxon>Oceanospirillales</taxon>
        <taxon>Pleioneaceae</taxon>
        <taxon>Aliikangiella</taxon>
    </lineage>
</organism>
<sequence length="389" mass="42771">MNRREFIYRALLAGAAASLVGCNTQQKSQSVNGFLSACTQGKDQHFVALFSHAGEIQFKTTVPGRCHGFAPHPVNKTAIVFARRPGQFLLELDLQTGEVIQQINAQSAHHFYGHGCFSKDGKYLITSENNYINQQGLMVIRDSQTYQVVAEYQSGGIGPHESAPLSQNNILVVANGGILTHPEQGRKKLNLDTMQPNLSYLELASGKIIDSYQPPHHQLSIRHLAVSTDDTVVMGLQYQGDRFHQVPLALTHRGENQLQIMKAPPEVLMAMRQYVASVAINPVANQAVLTAPRGNLVTVWDIANKTLVDSLKLKDSAGVAYDRHGDRLLLTNGYGNIYEYAHQPQQGKQSSIRDLNSSKYGGQQAGVQSLTGSQQIKLKWDNHVVPVSV</sequence>
<feature type="region of interest" description="Disordered" evidence="1">
    <location>
        <begin position="346"/>
        <end position="365"/>
    </location>
</feature>
<dbReference type="PROSITE" id="PS51257">
    <property type="entry name" value="PROKAR_LIPOPROTEIN"/>
    <property type="match status" value="1"/>
</dbReference>
<protein>
    <submittedName>
        <fullName evidence="2">DUF1513 domain-containing protein</fullName>
    </submittedName>
</protein>